<dbReference type="Proteomes" id="UP000028549">
    <property type="component" value="Unassembled WGS sequence"/>
</dbReference>
<dbReference type="InterPro" id="IPR036440">
    <property type="entry name" value="Peptidase_C15-like_sf"/>
</dbReference>
<dbReference type="InterPro" id="IPR000816">
    <property type="entry name" value="Peptidase_C15"/>
</dbReference>
<reference evidence="11 12" key="1">
    <citation type="journal article" date="2005" name="Int. J. Syst. Evol. Microbiol.">
        <title>Bacillus cibi sp. nov., isolated from jeotgal, a traditional Korean fermented seafood.</title>
        <authorList>
            <person name="Yoon J.H."/>
            <person name="Lee C.H."/>
            <person name="Oh T.K."/>
        </authorList>
    </citation>
    <scope>NUCLEOTIDE SEQUENCE [LARGE SCALE GENOMIC DNA]</scope>
    <source>
        <strain evidence="11 12">DSM 16189</strain>
    </source>
</reference>
<dbReference type="STRING" id="246786.GS18_0217620"/>
<evidence type="ECO:0000256" key="6">
    <source>
        <dbReference type="ARBA" id="ARBA00022670"/>
    </source>
</evidence>
<dbReference type="EMBL" id="JNVC02000015">
    <property type="protein sequence ID" value="KEZ47816.1"/>
    <property type="molecule type" value="Genomic_DNA"/>
</dbReference>
<organism evidence="11 12">
    <name type="scientific">Metabacillus indicus</name>
    <name type="common">Bacillus indicus</name>
    <dbReference type="NCBI Taxonomy" id="246786"/>
    <lineage>
        <taxon>Bacteria</taxon>
        <taxon>Bacillati</taxon>
        <taxon>Bacillota</taxon>
        <taxon>Bacilli</taxon>
        <taxon>Bacillales</taxon>
        <taxon>Bacillaceae</taxon>
        <taxon>Metabacillus</taxon>
    </lineage>
</organism>
<keyword evidence="8" id="KW-0788">Thiol protease</keyword>
<evidence type="ECO:0000313" key="11">
    <source>
        <dbReference type="EMBL" id="KEZ47816.1"/>
    </source>
</evidence>
<evidence type="ECO:0000256" key="10">
    <source>
        <dbReference type="PROSITE-ProRule" id="PRU10077"/>
    </source>
</evidence>
<protein>
    <recommendedName>
        <fullName evidence="9">Pyroglutamyl-peptidase I</fullName>
        <ecNumber evidence="9">3.4.19.3</ecNumber>
    </recommendedName>
</protein>
<dbReference type="CDD" id="cd00501">
    <property type="entry name" value="Peptidase_C15"/>
    <property type="match status" value="1"/>
</dbReference>
<name>A0A084GKF4_METID</name>
<comment type="caution">
    <text evidence="11">The sequence shown here is derived from an EMBL/GenBank/DDBJ whole genome shotgun (WGS) entry which is preliminary data.</text>
</comment>
<evidence type="ECO:0000256" key="9">
    <source>
        <dbReference type="PROSITE-ProRule" id="PRU10076"/>
    </source>
</evidence>
<dbReference type="InterPro" id="IPR033694">
    <property type="entry name" value="PGPEP1_Cys_AS"/>
</dbReference>
<gene>
    <name evidence="11" type="ORF">GS18_0217620</name>
</gene>
<comment type="subcellular location">
    <subcellularLocation>
        <location evidence="3">Cytoplasm</location>
    </subcellularLocation>
</comment>
<evidence type="ECO:0000256" key="1">
    <source>
        <dbReference type="ARBA" id="ARBA00001770"/>
    </source>
</evidence>
<keyword evidence="12" id="KW-1185">Reference proteome</keyword>
<keyword evidence="7" id="KW-0378">Hydrolase</keyword>
<proteinExistence type="inferred from homology"/>
<dbReference type="InterPro" id="IPR033693">
    <property type="entry name" value="PGPEP1_Glu_AS"/>
</dbReference>
<keyword evidence="5" id="KW-0963">Cytoplasm</keyword>
<evidence type="ECO:0000256" key="4">
    <source>
        <dbReference type="ARBA" id="ARBA00006641"/>
    </source>
</evidence>
<feature type="active site" evidence="10">
    <location>
        <position position="142"/>
    </location>
</feature>
<dbReference type="PANTHER" id="PTHR23402:SF1">
    <property type="entry name" value="PYROGLUTAMYL-PEPTIDASE I"/>
    <property type="match status" value="1"/>
</dbReference>
<comment type="function">
    <text evidence="2">Removes 5-oxoproline from various penultimate amino acid residues except L-proline.</text>
</comment>
<keyword evidence="6" id="KW-0645">Protease</keyword>
<dbReference type="GO" id="GO:0016920">
    <property type="term" value="F:pyroglutamyl-peptidase activity"/>
    <property type="evidence" value="ECO:0007669"/>
    <property type="project" value="UniProtKB-EC"/>
</dbReference>
<evidence type="ECO:0000256" key="5">
    <source>
        <dbReference type="ARBA" id="ARBA00022490"/>
    </source>
</evidence>
<dbReference type="PANTHER" id="PTHR23402">
    <property type="entry name" value="PROTEASE FAMILY C15 PYROGLUTAMYL-PEPTIDASE I-RELATED"/>
    <property type="match status" value="1"/>
</dbReference>
<comment type="similarity">
    <text evidence="4">Belongs to the peptidase C15 family.</text>
</comment>
<evidence type="ECO:0000256" key="3">
    <source>
        <dbReference type="ARBA" id="ARBA00004496"/>
    </source>
</evidence>
<accession>A0A084GKF4</accession>
<dbReference type="SUPFAM" id="SSF53182">
    <property type="entry name" value="Pyrrolidone carboxyl peptidase (pyroglutamate aminopeptidase)"/>
    <property type="match status" value="1"/>
</dbReference>
<sequence length="200" mass="21840">MKKLLLTGFEPFLDYSLNPTAEIAKRLDGEIIGSWKVAGAVLPVAFSNTWEQCLLQIEKEKPDAVMLLGLAAGRDKITPERVAINCADGDKDNDGIVKQDELIENEGPAAFFSTLPIRKFVNALEKDGIPAGISNTAGTYLCNYLMYRVCHHFESADQKVPAGFIHIPASEELALELGHVPGMPQEKLADAVRKMIGCLD</sequence>
<dbReference type="PRINTS" id="PR00706">
    <property type="entry name" value="PYROGLUPTASE"/>
</dbReference>
<feature type="active site" evidence="9">
    <location>
        <position position="80"/>
    </location>
</feature>
<comment type="catalytic activity">
    <reaction evidence="1 9">
        <text>Release of an N-terminal pyroglutamyl group from a polypeptide, the second amino acid generally not being Pro.</text>
        <dbReference type="EC" id="3.4.19.3"/>
    </reaction>
</comment>
<dbReference type="GO" id="GO:0005829">
    <property type="term" value="C:cytosol"/>
    <property type="evidence" value="ECO:0007669"/>
    <property type="project" value="InterPro"/>
</dbReference>
<dbReference type="OrthoDB" id="9779738at2"/>
<dbReference type="EC" id="3.4.19.3" evidence="9"/>
<evidence type="ECO:0000313" key="12">
    <source>
        <dbReference type="Proteomes" id="UP000028549"/>
    </source>
</evidence>
<dbReference type="Gene3D" id="3.40.630.20">
    <property type="entry name" value="Peptidase C15, pyroglutamyl peptidase I-like"/>
    <property type="match status" value="1"/>
</dbReference>
<dbReference type="NCBIfam" id="NF009676">
    <property type="entry name" value="PRK13197.1"/>
    <property type="match status" value="1"/>
</dbReference>
<dbReference type="PIRSF" id="PIRSF015592">
    <property type="entry name" value="Prld-crbxl_pptds"/>
    <property type="match status" value="1"/>
</dbReference>
<dbReference type="Pfam" id="PF01470">
    <property type="entry name" value="Peptidase_C15"/>
    <property type="match status" value="1"/>
</dbReference>
<dbReference type="PROSITE" id="PS01333">
    <property type="entry name" value="PYRASE_GLU"/>
    <property type="match status" value="1"/>
</dbReference>
<evidence type="ECO:0000256" key="7">
    <source>
        <dbReference type="ARBA" id="ARBA00022801"/>
    </source>
</evidence>
<dbReference type="InterPro" id="IPR016125">
    <property type="entry name" value="Peptidase_C15-like"/>
</dbReference>
<dbReference type="PROSITE" id="PS01334">
    <property type="entry name" value="PYRASE_CYS"/>
    <property type="match status" value="1"/>
</dbReference>
<dbReference type="AlphaFoldDB" id="A0A084GKF4"/>
<evidence type="ECO:0000256" key="2">
    <source>
        <dbReference type="ARBA" id="ARBA00002280"/>
    </source>
</evidence>
<dbReference type="GO" id="GO:0006508">
    <property type="term" value="P:proteolysis"/>
    <property type="evidence" value="ECO:0007669"/>
    <property type="project" value="UniProtKB-KW"/>
</dbReference>
<evidence type="ECO:0000256" key="8">
    <source>
        <dbReference type="ARBA" id="ARBA00022807"/>
    </source>
</evidence>